<dbReference type="Proteomes" id="UP000638043">
    <property type="component" value="Unassembled WGS sequence"/>
</dbReference>
<feature type="transmembrane region" description="Helical" evidence="6">
    <location>
        <begin position="210"/>
        <end position="228"/>
    </location>
</feature>
<keyword evidence="5 6" id="KW-0472">Membrane</keyword>
<dbReference type="SUPFAM" id="SSF103481">
    <property type="entry name" value="Multidrug resistance efflux transporter EmrE"/>
    <property type="match status" value="1"/>
</dbReference>
<proteinExistence type="inferred from homology"/>
<comment type="caution">
    <text evidence="8">The sequence shown here is derived from an EMBL/GenBank/DDBJ whole genome shotgun (WGS) entry which is preliminary data.</text>
</comment>
<dbReference type="EMBL" id="BMMQ01000001">
    <property type="protein sequence ID" value="GGO60006.1"/>
    <property type="molecule type" value="Genomic_DNA"/>
</dbReference>
<evidence type="ECO:0000256" key="3">
    <source>
        <dbReference type="ARBA" id="ARBA00022692"/>
    </source>
</evidence>
<dbReference type="PANTHER" id="PTHR32322:SF2">
    <property type="entry name" value="EAMA DOMAIN-CONTAINING PROTEIN"/>
    <property type="match status" value="1"/>
</dbReference>
<accession>A0ABQ2MWA9</accession>
<feature type="transmembrane region" description="Helical" evidence="6">
    <location>
        <begin position="123"/>
        <end position="142"/>
    </location>
</feature>
<dbReference type="Pfam" id="PF00892">
    <property type="entry name" value="EamA"/>
    <property type="match status" value="1"/>
</dbReference>
<feature type="transmembrane region" description="Helical" evidence="6">
    <location>
        <begin position="12"/>
        <end position="33"/>
    </location>
</feature>
<evidence type="ECO:0000256" key="5">
    <source>
        <dbReference type="ARBA" id="ARBA00023136"/>
    </source>
</evidence>
<comment type="subcellular location">
    <subcellularLocation>
        <location evidence="1">Membrane</location>
        <topology evidence="1">Multi-pass membrane protein</topology>
    </subcellularLocation>
</comment>
<evidence type="ECO:0000256" key="1">
    <source>
        <dbReference type="ARBA" id="ARBA00004141"/>
    </source>
</evidence>
<dbReference type="RefSeq" id="WP_188699744.1">
    <property type="nucleotide sequence ID" value="NZ_BMMQ01000001.1"/>
</dbReference>
<keyword evidence="3 6" id="KW-0812">Transmembrane</keyword>
<evidence type="ECO:0000313" key="8">
    <source>
        <dbReference type="EMBL" id="GGO60006.1"/>
    </source>
</evidence>
<keyword evidence="4 6" id="KW-1133">Transmembrane helix</keyword>
<feature type="transmembrane region" description="Helical" evidence="6">
    <location>
        <begin position="178"/>
        <end position="198"/>
    </location>
</feature>
<evidence type="ECO:0000256" key="2">
    <source>
        <dbReference type="ARBA" id="ARBA00007362"/>
    </source>
</evidence>
<feature type="transmembrane region" description="Helical" evidence="6">
    <location>
        <begin position="266"/>
        <end position="285"/>
    </location>
</feature>
<feature type="transmembrane region" description="Helical" evidence="6">
    <location>
        <begin position="148"/>
        <end position="166"/>
    </location>
</feature>
<feature type="domain" description="EamA" evidence="7">
    <location>
        <begin position="150"/>
        <end position="282"/>
    </location>
</feature>
<dbReference type="InterPro" id="IPR000620">
    <property type="entry name" value="EamA_dom"/>
</dbReference>
<reference evidence="9" key="1">
    <citation type="journal article" date="2019" name="Int. J. Syst. Evol. Microbiol.">
        <title>The Global Catalogue of Microorganisms (GCM) 10K type strain sequencing project: providing services to taxonomists for standard genome sequencing and annotation.</title>
        <authorList>
            <consortium name="The Broad Institute Genomics Platform"/>
            <consortium name="The Broad Institute Genome Sequencing Center for Infectious Disease"/>
            <person name="Wu L."/>
            <person name="Ma J."/>
        </authorList>
    </citation>
    <scope>NUCLEOTIDE SEQUENCE [LARGE SCALE GENOMIC DNA]</scope>
    <source>
        <strain evidence="9">CGMCC 4.7181</strain>
    </source>
</reference>
<feature type="transmembrane region" description="Helical" evidence="6">
    <location>
        <begin position="72"/>
        <end position="92"/>
    </location>
</feature>
<dbReference type="PANTHER" id="PTHR32322">
    <property type="entry name" value="INNER MEMBRANE TRANSPORTER"/>
    <property type="match status" value="1"/>
</dbReference>
<comment type="similarity">
    <text evidence="2">Belongs to the EamA transporter family.</text>
</comment>
<protein>
    <submittedName>
        <fullName evidence="8">DMT transporter permease</fullName>
    </submittedName>
</protein>
<keyword evidence="9" id="KW-1185">Reference proteome</keyword>
<evidence type="ECO:0000256" key="6">
    <source>
        <dbReference type="SAM" id="Phobius"/>
    </source>
</evidence>
<evidence type="ECO:0000256" key="4">
    <source>
        <dbReference type="ARBA" id="ARBA00022989"/>
    </source>
</evidence>
<feature type="transmembrane region" description="Helical" evidence="6">
    <location>
        <begin position="240"/>
        <end position="260"/>
    </location>
</feature>
<feature type="transmembrane region" description="Helical" evidence="6">
    <location>
        <begin position="39"/>
        <end position="60"/>
    </location>
</feature>
<name>A0ABQ2MWA9_9MICO</name>
<evidence type="ECO:0000313" key="9">
    <source>
        <dbReference type="Proteomes" id="UP000638043"/>
    </source>
</evidence>
<feature type="transmembrane region" description="Helical" evidence="6">
    <location>
        <begin position="98"/>
        <end position="116"/>
    </location>
</feature>
<dbReference type="InterPro" id="IPR050638">
    <property type="entry name" value="AA-Vitamin_Transporters"/>
</dbReference>
<organism evidence="8 9">
    <name type="scientific">Microbacterium nanhaiense</name>
    <dbReference type="NCBI Taxonomy" id="1301026"/>
    <lineage>
        <taxon>Bacteria</taxon>
        <taxon>Bacillati</taxon>
        <taxon>Actinomycetota</taxon>
        <taxon>Actinomycetes</taxon>
        <taxon>Micrococcales</taxon>
        <taxon>Microbacteriaceae</taxon>
        <taxon>Microbacterium</taxon>
    </lineage>
</organism>
<gene>
    <name evidence="8" type="ORF">GCM10010910_04340</name>
</gene>
<dbReference type="InterPro" id="IPR037185">
    <property type="entry name" value="EmrE-like"/>
</dbReference>
<evidence type="ECO:0000259" key="7">
    <source>
        <dbReference type="Pfam" id="PF00892"/>
    </source>
</evidence>
<sequence>MPTPASPSGSIATPIALIIGSCVSLQFGAALAVQLFPGLGTWGVTAVRLSIAAVILLLAGRPRFLAWSRRQWFSVVGFGLSLGAMNGFFYAALEHLPLGPAVAIEYVGPLVLSAVLSRRLVDMAWVGLAVASIALFGLDGVLGSEPLSPIGVALVLVAAAFWVCYIRTSARVGGLIPGVGGLAVALSIASIALFPFGVPAAMELALRPELVWLAVGTAVFASVAPYTLELVALRRLPQRVFGVLISLEPVFAALFGWILLQQAIGPLKIAAITLVAGASVGIALASRGKADPPPVAVTTGSVPVIGETPHRATR</sequence>